<feature type="transmembrane region" description="Helical" evidence="5">
    <location>
        <begin position="109"/>
        <end position="135"/>
    </location>
</feature>
<evidence type="ECO:0000256" key="2">
    <source>
        <dbReference type="ARBA" id="ARBA00022692"/>
    </source>
</evidence>
<dbReference type="EMBL" id="JACXVP010000012">
    <property type="protein sequence ID" value="KAG5571971.1"/>
    <property type="molecule type" value="Genomic_DNA"/>
</dbReference>
<comment type="subcellular location">
    <subcellularLocation>
        <location evidence="1">Membrane</location>
        <topology evidence="1">Multi-pass membrane protein</topology>
    </subcellularLocation>
</comment>
<feature type="domain" description="ABC-2 type transporter transmembrane" evidence="6">
    <location>
        <begin position="237"/>
        <end position="280"/>
    </location>
</feature>
<accession>A0A9J5W8I8</accession>
<evidence type="ECO:0000256" key="5">
    <source>
        <dbReference type="SAM" id="Phobius"/>
    </source>
</evidence>
<evidence type="ECO:0000313" key="9">
    <source>
        <dbReference type="Proteomes" id="UP000824120"/>
    </source>
</evidence>
<dbReference type="InterPro" id="IPR013581">
    <property type="entry name" value="PDR_assoc"/>
</dbReference>
<keyword evidence="4 5" id="KW-0472">Membrane</keyword>
<name>A0A9J5W8I8_SOLCO</name>
<dbReference type="Pfam" id="PF01061">
    <property type="entry name" value="ABC2_membrane"/>
    <property type="match status" value="1"/>
</dbReference>
<dbReference type="GO" id="GO:0140359">
    <property type="term" value="F:ABC-type transporter activity"/>
    <property type="evidence" value="ECO:0007669"/>
    <property type="project" value="InterPro"/>
</dbReference>
<organism evidence="8 9">
    <name type="scientific">Solanum commersonii</name>
    <name type="common">Commerson's wild potato</name>
    <name type="synonym">Commerson's nightshade</name>
    <dbReference type="NCBI Taxonomy" id="4109"/>
    <lineage>
        <taxon>Eukaryota</taxon>
        <taxon>Viridiplantae</taxon>
        <taxon>Streptophyta</taxon>
        <taxon>Embryophyta</taxon>
        <taxon>Tracheophyta</taxon>
        <taxon>Spermatophyta</taxon>
        <taxon>Magnoliopsida</taxon>
        <taxon>eudicotyledons</taxon>
        <taxon>Gunneridae</taxon>
        <taxon>Pentapetalae</taxon>
        <taxon>asterids</taxon>
        <taxon>lamiids</taxon>
        <taxon>Solanales</taxon>
        <taxon>Solanaceae</taxon>
        <taxon>Solanoideae</taxon>
        <taxon>Solaneae</taxon>
        <taxon>Solanum</taxon>
    </lineage>
</organism>
<feature type="transmembrane region" description="Helical" evidence="5">
    <location>
        <begin position="257"/>
        <end position="275"/>
    </location>
</feature>
<comment type="caution">
    <text evidence="8">The sequence shown here is derived from an EMBL/GenBank/DDBJ whole genome shotgun (WGS) entry which is preliminary data.</text>
</comment>
<dbReference type="AlphaFoldDB" id="A0A9J5W8I8"/>
<dbReference type="Proteomes" id="UP000824120">
    <property type="component" value="Chromosome 12"/>
</dbReference>
<dbReference type="OrthoDB" id="1436834at2759"/>
<dbReference type="GO" id="GO:0016020">
    <property type="term" value="C:membrane"/>
    <property type="evidence" value="ECO:0007669"/>
    <property type="project" value="UniProtKB-SubCell"/>
</dbReference>
<evidence type="ECO:0000256" key="3">
    <source>
        <dbReference type="ARBA" id="ARBA00022989"/>
    </source>
</evidence>
<reference evidence="8 9" key="1">
    <citation type="submission" date="2020-09" db="EMBL/GenBank/DDBJ databases">
        <title>De no assembly of potato wild relative species, Solanum commersonii.</title>
        <authorList>
            <person name="Cho K."/>
        </authorList>
    </citation>
    <scope>NUCLEOTIDE SEQUENCE [LARGE SCALE GENOMIC DNA]</scope>
    <source>
        <strain evidence="8">LZ3.2</strain>
        <tissue evidence="8">Leaf</tissue>
    </source>
</reference>
<keyword evidence="3 5" id="KW-1133">Transmembrane helix</keyword>
<dbReference type="PANTHER" id="PTHR48040:SF53">
    <property type="entry name" value="ABC TRANSPORTER G FAMILY MEMBER 35-LIKE"/>
    <property type="match status" value="1"/>
</dbReference>
<dbReference type="Pfam" id="PF08370">
    <property type="entry name" value="PDR_assoc"/>
    <property type="match status" value="1"/>
</dbReference>
<feature type="domain" description="Plant PDR ABC transporter associated" evidence="7">
    <location>
        <begin position="81"/>
        <end position="141"/>
    </location>
</feature>
<gene>
    <name evidence="8" type="ORF">H5410_061737</name>
</gene>
<protein>
    <submittedName>
        <fullName evidence="8">Uncharacterized protein</fullName>
    </submittedName>
</protein>
<evidence type="ECO:0000259" key="7">
    <source>
        <dbReference type="Pfam" id="PF08370"/>
    </source>
</evidence>
<dbReference type="InterPro" id="IPR013525">
    <property type="entry name" value="ABC2_TM"/>
</dbReference>
<dbReference type="PANTHER" id="PTHR48040">
    <property type="entry name" value="PLEIOTROPIC DRUG RESISTANCE PROTEIN 1-LIKE ISOFORM X1"/>
    <property type="match status" value="1"/>
</dbReference>
<proteinExistence type="predicted"/>
<evidence type="ECO:0000256" key="1">
    <source>
        <dbReference type="ARBA" id="ARBA00004141"/>
    </source>
</evidence>
<evidence type="ECO:0000313" key="8">
    <source>
        <dbReference type="EMBL" id="KAG5571971.1"/>
    </source>
</evidence>
<evidence type="ECO:0000256" key="4">
    <source>
        <dbReference type="ARBA" id="ARBA00023136"/>
    </source>
</evidence>
<feature type="transmembrane region" description="Helical" evidence="5">
    <location>
        <begin position="54"/>
        <end position="73"/>
    </location>
</feature>
<keyword evidence="2 5" id="KW-0812">Transmembrane</keyword>
<keyword evidence="9" id="KW-1185">Reference proteome</keyword>
<sequence>MNMVYANDGTVKQVRKRTERIYAKKLLYRKDEGGAKFDSLIEHWLLVTGSIPNWWRWGFLISPFSYGLNALTINKMFAQRWMGKYASDITTTLGIEVMKNFYVFHEKRWFWIGTVALLGFTILFNILLTFAVMYLNRKPQDIISKEQATNVEGDYNEGDIRILGFPKKPETFARVSVSQNEHTTKCLCYILKNKIPNTINMVVPRRTKALVKKLCAPPPGAKYLYFRTKYSQSAWGQFKSCLWKEWWTHWRSPNYNLVRFFFSLAAGLIVGTIFYKVGSKRFVSITGLSKLKWLKVYAVGSGEGIVYIDFTPTL</sequence>
<evidence type="ECO:0000259" key="6">
    <source>
        <dbReference type="Pfam" id="PF01061"/>
    </source>
</evidence>